<feature type="transmembrane region" description="Helical" evidence="8">
    <location>
        <begin position="510"/>
        <end position="532"/>
    </location>
</feature>
<keyword evidence="10" id="KW-1185">Reference proteome</keyword>
<dbReference type="InterPro" id="IPR006726">
    <property type="entry name" value="PHBA_efflux_AaeB/fusaric-R"/>
</dbReference>
<keyword evidence="2" id="KW-0813">Transport</keyword>
<dbReference type="PANTHER" id="PTHR30509:SF9">
    <property type="entry name" value="MULTIDRUG RESISTANCE PROTEIN MDTO"/>
    <property type="match status" value="1"/>
</dbReference>
<comment type="subcellular location">
    <subcellularLocation>
        <location evidence="1">Cell membrane</location>
        <topology evidence="1">Multi-pass membrane protein</topology>
    </subcellularLocation>
</comment>
<evidence type="ECO:0000256" key="2">
    <source>
        <dbReference type="ARBA" id="ARBA00022448"/>
    </source>
</evidence>
<evidence type="ECO:0000256" key="6">
    <source>
        <dbReference type="ARBA" id="ARBA00023136"/>
    </source>
</evidence>
<dbReference type="RefSeq" id="WP_267844813.1">
    <property type="nucleotide sequence ID" value="NZ_JAPMXC010000001.1"/>
</dbReference>
<feature type="transmembrane region" description="Helical" evidence="8">
    <location>
        <begin position="7"/>
        <end position="26"/>
    </location>
</feature>
<dbReference type="Proteomes" id="UP001082899">
    <property type="component" value="Unassembled WGS sequence"/>
</dbReference>
<organism evidence="9 10">
    <name type="scientific">Robbsia betulipollinis</name>
    <dbReference type="NCBI Taxonomy" id="2981849"/>
    <lineage>
        <taxon>Bacteria</taxon>
        <taxon>Pseudomonadati</taxon>
        <taxon>Pseudomonadota</taxon>
        <taxon>Betaproteobacteria</taxon>
        <taxon>Burkholderiales</taxon>
        <taxon>Burkholderiaceae</taxon>
        <taxon>Robbsia</taxon>
    </lineage>
</organism>
<evidence type="ECO:0000313" key="10">
    <source>
        <dbReference type="Proteomes" id="UP001082899"/>
    </source>
</evidence>
<evidence type="ECO:0000256" key="4">
    <source>
        <dbReference type="ARBA" id="ARBA00022692"/>
    </source>
</evidence>
<feature type="region of interest" description="Disordered" evidence="7">
    <location>
        <begin position="357"/>
        <end position="382"/>
    </location>
</feature>
<comment type="caution">
    <text evidence="9">The sequence shown here is derived from an EMBL/GenBank/DDBJ whole genome shotgun (WGS) entry which is preliminary data.</text>
</comment>
<proteinExistence type="predicted"/>
<feature type="transmembrane region" description="Helical" evidence="8">
    <location>
        <begin position="81"/>
        <end position="100"/>
    </location>
</feature>
<feature type="transmembrane region" description="Helical" evidence="8">
    <location>
        <begin position="486"/>
        <end position="503"/>
    </location>
</feature>
<dbReference type="Pfam" id="PF04632">
    <property type="entry name" value="FUSC"/>
    <property type="match status" value="2"/>
</dbReference>
<gene>
    <name evidence="9" type="ORF">OVY01_00200</name>
</gene>
<evidence type="ECO:0000256" key="5">
    <source>
        <dbReference type="ARBA" id="ARBA00022989"/>
    </source>
</evidence>
<reference evidence="9" key="1">
    <citation type="submission" date="2022-11" db="EMBL/GenBank/DDBJ databases">
        <title>Robbsia betulipollinis sp. nov., isolated from pollen of birch (Betula pendula).</title>
        <authorList>
            <person name="Shi H."/>
            <person name="Ambika Manirajan B."/>
            <person name="Ratering S."/>
            <person name="Geissler-Plaum R."/>
            <person name="Schnell S."/>
        </authorList>
    </citation>
    <scope>NUCLEOTIDE SEQUENCE</scope>
    <source>
        <strain evidence="9">Bb-Pol-6</strain>
    </source>
</reference>
<sequence length="774" mass="82987">MYPSKRDWLFSVKTFAAAMLALYLALLFELPRPYWAMASVYVVSNPFVGATRSKALYRALGTLLGASAAVFFVPLLVDTPLLLSLAVATWTGSLLFLALTDRTARSYVFMLAGYTLPLIAFPVVNDPATVFDVAVARSEEIILGIVCASAVNSALFPNRLGAALGERTGAWFNDAVAYARETLSGRIVGKDLSAARQRLATSVNGLEFLLSQLAYDDTQPDVLRRAHALRGRMALLLPIASALGDPLAALRAQGAIPAELESLLVDITQWIGSKDGALRDREADSLRVRLDALEPQVMRVPGPGDTRASAAGVSIGAATVAPPDADAAPDAPALAEVPNVPAWTGMPVTLALEEDGNAKGAGKADDAADAADAPGTPDNAALPATERVDQSIAAAPYLNPNWDRALLSSLLWRLRLMVDLWQDCRALREMIETETSAAWRPHLRHWRLGGAERHIDLTMMFLSVLPAVGTTLLAAAIWIMTGWADGAGAVTLAAVACSFFAALDQPAPQVFSFFIWTLVSSVLAGIYLFLVLPNAHDFPMLVLMFAVPFICVGTLIPQPRFTLATMLTSVNTATFLSIQSAYDANFTSFLNSNMAGCAGLLFAFLCTRITRPFGAEMAAGRLTRAGWSDIVLAASPHAIVAQNNMASRMLDRLMQLLPRLGASDDQRHPSIDSFRDLRVGLNALDLQHVRRTLREERRMPIDQVLAGVRAYFQGCIDARERLPTPPELAERIDAALASDPDSRGALHALVGLRLSLFPIATAPVAGGPTLETAA</sequence>
<keyword evidence="6 8" id="KW-0472">Membrane</keyword>
<keyword evidence="4 8" id="KW-0812">Transmembrane</keyword>
<evidence type="ECO:0000256" key="1">
    <source>
        <dbReference type="ARBA" id="ARBA00004651"/>
    </source>
</evidence>
<evidence type="ECO:0000256" key="8">
    <source>
        <dbReference type="SAM" id="Phobius"/>
    </source>
</evidence>
<evidence type="ECO:0000256" key="7">
    <source>
        <dbReference type="SAM" id="MobiDB-lite"/>
    </source>
</evidence>
<feature type="transmembrane region" description="Helical" evidence="8">
    <location>
        <begin position="538"/>
        <end position="556"/>
    </location>
</feature>
<dbReference type="PANTHER" id="PTHR30509">
    <property type="entry name" value="P-HYDROXYBENZOIC ACID EFFLUX PUMP SUBUNIT-RELATED"/>
    <property type="match status" value="1"/>
</dbReference>
<dbReference type="EMBL" id="JAPMXC010000001">
    <property type="protein sequence ID" value="MCY0385685.1"/>
    <property type="molecule type" value="Genomic_DNA"/>
</dbReference>
<feature type="compositionally biased region" description="Low complexity" evidence="7">
    <location>
        <begin position="370"/>
        <end position="381"/>
    </location>
</feature>
<feature type="transmembrane region" description="Helical" evidence="8">
    <location>
        <begin position="457"/>
        <end position="480"/>
    </location>
</feature>
<protein>
    <submittedName>
        <fullName evidence="9">FUSC family protein</fullName>
    </submittedName>
</protein>
<keyword evidence="5 8" id="KW-1133">Transmembrane helix</keyword>
<evidence type="ECO:0000256" key="3">
    <source>
        <dbReference type="ARBA" id="ARBA00022475"/>
    </source>
</evidence>
<evidence type="ECO:0000313" key="9">
    <source>
        <dbReference type="EMBL" id="MCY0385685.1"/>
    </source>
</evidence>
<accession>A0ABT3ZIB7</accession>
<feature type="transmembrane region" description="Helical" evidence="8">
    <location>
        <begin position="55"/>
        <end position="75"/>
    </location>
</feature>
<name>A0ABT3ZIB7_9BURK</name>
<keyword evidence="3" id="KW-1003">Cell membrane</keyword>
<feature type="transmembrane region" description="Helical" evidence="8">
    <location>
        <begin position="588"/>
        <end position="607"/>
    </location>
</feature>